<dbReference type="NCBIfam" id="TIGR00125">
    <property type="entry name" value="cyt_tran_rel"/>
    <property type="match status" value="1"/>
</dbReference>
<feature type="binding site" evidence="9">
    <location>
        <position position="91"/>
    </location>
    <ligand>
        <name>substrate</name>
    </ligand>
</feature>
<dbReference type="SMART" id="SM00764">
    <property type="entry name" value="Citrate_ly_lig"/>
    <property type="match status" value="1"/>
</dbReference>
<dbReference type="HAMAP" id="MF_00151">
    <property type="entry name" value="PPAT_bact"/>
    <property type="match status" value="1"/>
</dbReference>
<dbReference type="SUPFAM" id="SSF52374">
    <property type="entry name" value="Nucleotidylyl transferase"/>
    <property type="match status" value="1"/>
</dbReference>
<comment type="catalytic activity">
    <reaction evidence="8 9">
        <text>(R)-4'-phosphopantetheine + ATP + H(+) = 3'-dephospho-CoA + diphosphate</text>
        <dbReference type="Rhea" id="RHEA:19801"/>
        <dbReference type="ChEBI" id="CHEBI:15378"/>
        <dbReference type="ChEBI" id="CHEBI:30616"/>
        <dbReference type="ChEBI" id="CHEBI:33019"/>
        <dbReference type="ChEBI" id="CHEBI:57328"/>
        <dbReference type="ChEBI" id="CHEBI:61723"/>
        <dbReference type="EC" id="2.7.7.3"/>
    </reaction>
</comment>
<dbReference type="EC" id="2.7.7.3" evidence="9"/>
<dbReference type="InterPro" id="IPR001980">
    <property type="entry name" value="PPAT"/>
</dbReference>
<gene>
    <name evidence="9 11" type="primary">coaD</name>
    <name evidence="11" type="ORF">K8V90_07920</name>
</gene>
<evidence type="ECO:0000256" key="9">
    <source>
        <dbReference type="HAMAP-Rule" id="MF_00151"/>
    </source>
</evidence>
<dbReference type="GO" id="GO:0004595">
    <property type="term" value="F:pantetheine-phosphate adenylyltransferase activity"/>
    <property type="evidence" value="ECO:0007669"/>
    <property type="project" value="UniProtKB-UniRule"/>
</dbReference>
<evidence type="ECO:0000256" key="8">
    <source>
        <dbReference type="ARBA" id="ARBA00029346"/>
    </source>
</evidence>
<comment type="pathway">
    <text evidence="9">Cofactor biosynthesis; coenzyme A biosynthesis; CoA from (R)-pantothenate: step 4/5.</text>
</comment>
<organism evidence="11 12">
    <name type="scientific">Romboutsia timonensis</name>
    <dbReference type="NCBI Taxonomy" id="1776391"/>
    <lineage>
        <taxon>Bacteria</taxon>
        <taxon>Bacillati</taxon>
        <taxon>Bacillota</taxon>
        <taxon>Clostridia</taxon>
        <taxon>Peptostreptococcales</taxon>
        <taxon>Peptostreptococcaceae</taxon>
        <taxon>Romboutsia</taxon>
    </lineage>
</organism>
<dbReference type="PRINTS" id="PR01020">
    <property type="entry name" value="LPSBIOSNTHSS"/>
</dbReference>
<evidence type="ECO:0000259" key="10">
    <source>
        <dbReference type="SMART" id="SM00764"/>
    </source>
</evidence>
<proteinExistence type="inferred from homology"/>
<evidence type="ECO:0000256" key="2">
    <source>
        <dbReference type="ARBA" id="ARBA00022679"/>
    </source>
</evidence>
<comment type="caution">
    <text evidence="11">The sequence shown here is derived from an EMBL/GenBank/DDBJ whole genome shotgun (WGS) entry which is preliminary data.</text>
</comment>
<dbReference type="CDD" id="cd02163">
    <property type="entry name" value="PPAT"/>
    <property type="match status" value="1"/>
</dbReference>
<evidence type="ECO:0000313" key="11">
    <source>
        <dbReference type="EMBL" id="HJG97008.1"/>
    </source>
</evidence>
<keyword evidence="2 9" id="KW-0808">Transferase</keyword>
<name>A0A921N121_9FIRM</name>
<reference evidence="11" key="1">
    <citation type="journal article" date="2021" name="PeerJ">
        <title>Extensive microbial diversity within the chicken gut microbiome revealed by metagenomics and culture.</title>
        <authorList>
            <person name="Gilroy R."/>
            <person name="Ravi A."/>
            <person name="Getino M."/>
            <person name="Pursley I."/>
            <person name="Horton D.L."/>
            <person name="Alikhan N.F."/>
            <person name="Baker D."/>
            <person name="Gharbi K."/>
            <person name="Hall N."/>
            <person name="Watson M."/>
            <person name="Adriaenssens E.M."/>
            <person name="Foster-Nyarko E."/>
            <person name="Jarju S."/>
            <person name="Secka A."/>
            <person name="Antonio M."/>
            <person name="Oren A."/>
            <person name="Chaudhuri R.R."/>
            <person name="La Ragione R."/>
            <person name="Hildebrand F."/>
            <person name="Pallen M.J."/>
        </authorList>
    </citation>
    <scope>NUCLEOTIDE SEQUENCE</scope>
    <source>
        <strain evidence="11">1277</strain>
    </source>
</reference>
<comment type="subunit">
    <text evidence="9">Homohexamer.</text>
</comment>
<feature type="binding site" evidence="9">
    <location>
        <position position="13"/>
    </location>
    <ligand>
        <name>substrate</name>
    </ligand>
</feature>
<dbReference type="NCBIfam" id="TIGR01510">
    <property type="entry name" value="coaD_prev_kdtB"/>
    <property type="match status" value="1"/>
</dbReference>
<protein>
    <recommendedName>
        <fullName evidence="9">Phosphopantetheine adenylyltransferase</fullName>
        <ecNumber evidence="9">2.7.7.3</ecNumber>
    </recommendedName>
    <alternativeName>
        <fullName evidence="9">Dephospho-CoA pyrophosphorylase</fullName>
    </alternativeName>
    <alternativeName>
        <fullName evidence="9">Pantetheine-phosphate adenylyltransferase</fullName>
        <shortName evidence="9">PPAT</shortName>
    </alternativeName>
</protein>
<keyword evidence="4 9" id="KW-0547">Nucleotide-binding</keyword>
<dbReference type="GO" id="GO:0008771">
    <property type="term" value="F:[citrate (pro-3S)-lyase] ligase activity"/>
    <property type="evidence" value="ECO:0007669"/>
    <property type="project" value="InterPro"/>
</dbReference>
<evidence type="ECO:0000313" key="12">
    <source>
        <dbReference type="Proteomes" id="UP000776700"/>
    </source>
</evidence>
<feature type="binding site" evidence="9">
    <location>
        <position position="102"/>
    </location>
    <ligand>
        <name>ATP</name>
        <dbReference type="ChEBI" id="CHEBI:30616"/>
    </ligand>
</feature>
<dbReference type="Pfam" id="PF01467">
    <property type="entry name" value="CTP_transf_like"/>
    <property type="match status" value="1"/>
</dbReference>
<evidence type="ECO:0000256" key="5">
    <source>
        <dbReference type="ARBA" id="ARBA00022840"/>
    </source>
</evidence>
<keyword evidence="1 9" id="KW-0963">Cytoplasm</keyword>
<dbReference type="PANTHER" id="PTHR21342">
    <property type="entry name" value="PHOSPHOPANTETHEINE ADENYLYLTRANSFERASE"/>
    <property type="match status" value="1"/>
</dbReference>
<comment type="cofactor">
    <cofactor evidence="9">
        <name>Mg(2+)</name>
        <dbReference type="ChEBI" id="CHEBI:18420"/>
    </cofactor>
</comment>
<feature type="domain" description="Citrate lyase ligase C-terminal" evidence="10">
    <location>
        <begin position="16"/>
        <end position="157"/>
    </location>
</feature>
<comment type="similarity">
    <text evidence="9">Belongs to the bacterial CoaD family.</text>
</comment>
<dbReference type="GO" id="GO:0005524">
    <property type="term" value="F:ATP binding"/>
    <property type="evidence" value="ECO:0007669"/>
    <property type="project" value="UniProtKB-KW"/>
</dbReference>
<dbReference type="InterPro" id="IPR014729">
    <property type="entry name" value="Rossmann-like_a/b/a_fold"/>
</dbReference>
<feature type="binding site" evidence="9">
    <location>
        <position position="45"/>
    </location>
    <ligand>
        <name>substrate</name>
    </ligand>
</feature>
<keyword evidence="6 9" id="KW-0460">Magnesium</keyword>
<feature type="binding site" evidence="9">
    <location>
        <begin position="92"/>
        <end position="94"/>
    </location>
    <ligand>
        <name>ATP</name>
        <dbReference type="ChEBI" id="CHEBI:30616"/>
    </ligand>
</feature>
<dbReference type="Gene3D" id="3.40.50.620">
    <property type="entry name" value="HUPs"/>
    <property type="match status" value="1"/>
</dbReference>
<keyword evidence="5 9" id="KW-0067">ATP-binding</keyword>
<feature type="binding site" evidence="9">
    <location>
        <position position="77"/>
    </location>
    <ligand>
        <name>substrate</name>
    </ligand>
</feature>
<dbReference type="InterPro" id="IPR004821">
    <property type="entry name" value="Cyt_trans-like"/>
</dbReference>
<dbReference type="PANTHER" id="PTHR21342:SF1">
    <property type="entry name" value="PHOSPHOPANTETHEINE ADENYLYLTRANSFERASE"/>
    <property type="match status" value="1"/>
</dbReference>
<feature type="binding site" evidence="9">
    <location>
        <begin position="127"/>
        <end position="133"/>
    </location>
    <ligand>
        <name>ATP</name>
        <dbReference type="ChEBI" id="CHEBI:30616"/>
    </ligand>
</feature>
<dbReference type="AlphaFoldDB" id="A0A921N121"/>
<sequence>MKSKKRKAIFAGSFDPITNGHLDIICRASKLFDELQIGVLYNPNKKGLFDFDERVELIKSCTEHLKNIKIVSFDGLLVNYCQDNGITTLVRGVRTGADIEYELQMAHMNRELNPNIETIILPTKTEYSFVSSSLIKEVLTVGGDVKNLVPETVLDKLERKTNRGNKKCI</sequence>
<feature type="binding site" evidence="9">
    <location>
        <position position="21"/>
    </location>
    <ligand>
        <name>ATP</name>
        <dbReference type="ChEBI" id="CHEBI:30616"/>
    </ligand>
</feature>
<evidence type="ECO:0000256" key="3">
    <source>
        <dbReference type="ARBA" id="ARBA00022695"/>
    </source>
</evidence>
<reference evidence="11" key="2">
    <citation type="submission" date="2021-09" db="EMBL/GenBank/DDBJ databases">
        <authorList>
            <person name="Gilroy R."/>
        </authorList>
    </citation>
    <scope>NUCLEOTIDE SEQUENCE</scope>
    <source>
        <strain evidence="11">1277</strain>
    </source>
</reference>
<keyword evidence="3 9" id="KW-0548">Nucleotidyltransferase</keyword>
<dbReference type="EMBL" id="DYUB01000248">
    <property type="protein sequence ID" value="HJG97008.1"/>
    <property type="molecule type" value="Genomic_DNA"/>
</dbReference>
<dbReference type="InterPro" id="IPR013166">
    <property type="entry name" value="Citrate_lyase_ligase_C"/>
</dbReference>
<feature type="site" description="Transition state stabilizer" evidence="9">
    <location>
        <position position="21"/>
    </location>
</feature>
<keyword evidence="7 9" id="KW-0173">Coenzyme A biosynthesis</keyword>
<evidence type="ECO:0000256" key="6">
    <source>
        <dbReference type="ARBA" id="ARBA00022842"/>
    </source>
</evidence>
<evidence type="ECO:0000256" key="4">
    <source>
        <dbReference type="ARBA" id="ARBA00022741"/>
    </source>
</evidence>
<dbReference type="GO" id="GO:0015937">
    <property type="term" value="P:coenzyme A biosynthetic process"/>
    <property type="evidence" value="ECO:0007669"/>
    <property type="project" value="UniProtKB-UniRule"/>
</dbReference>
<dbReference type="Proteomes" id="UP000776700">
    <property type="component" value="Unassembled WGS sequence"/>
</dbReference>
<evidence type="ECO:0000256" key="1">
    <source>
        <dbReference type="ARBA" id="ARBA00022490"/>
    </source>
</evidence>
<evidence type="ECO:0000256" key="7">
    <source>
        <dbReference type="ARBA" id="ARBA00022993"/>
    </source>
</evidence>
<accession>A0A921N121</accession>
<comment type="function">
    <text evidence="9">Reversibly transfers an adenylyl group from ATP to 4'-phosphopantetheine, yielding dephospho-CoA (dPCoA) and pyrophosphate.</text>
</comment>
<comment type="subcellular location">
    <subcellularLocation>
        <location evidence="9">Cytoplasm</location>
    </subcellularLocation>
</comment>
<feature type="binding site" evidence="9">
    <location>
        <begin position="13"/>
        <end position="14"/>
    </location>
    <ligand>
        <name>ATP</name>
        <dbReference type="ChEBI" id="CHEBI:30616"/>
    </ligand>
</feature>
<dbReference type="GO" id="GO:0005737">
    <property type="term" value="C:cytoplasm"/>
    <property type="evidence" value="ECO:0007669"/>
    <property type="project" value="UniProtKB-SubCell"/>
</dbReference>